<evidence type="ECO:0000256" key="4">
    <source>
        <dbReference type="ARBA" id="ARBA00022741"/>
    </source>
</evidence>
<keyword evidence="6 8" id="KW-0315">Glutamine amidotransferase</keyword>
<keyword evidence="8" id="KW-0028">Amino-acid biosynthesis</keyword>
<evidence type="ECO:0000313" key="13">
    <source>
        <dbReference type="Proteomes" id="UP001431776"/>
    </source>
</evidence>
<dbReference type="PIRSF" id="PIRSF001589">
    <property type="entry name" value="Asn_synthetase_glu-h"/>
    <property type="match status" value="1"/>
</dbReference>
<feature type="binding site" evidence="9">
    <location>
        <position position="291"/>
    </location>
    <ligand>
        <name>ATP</name>
        <dbReference type="ChEBI" id="CHEBI:30616"/>
    </ligand>
</feature>
<evidence type="ECO:0000256" key="9">
    <source>
        <dbReference type="PIRSR" id="PIRSR001589-2"/>
    </source>
</evidence>
<dbReference type="InterPro" id="IPR029055">
    <property type="entry name" value="Ntn_hydrolases_N"/>
</dbReference>
<dbReference type="EMBL" id="JASCXX010000011">
    <property type="protein sequence ID" value="MDI6449516.1"/>
    <property type="molecule type" value="Genomic_DNA"/>
</dbReference>
<dbReference type="GO" id="GO:0005524">
    <property type="term" value="F:ATP binding"/>
    <property type="evidence" value="ECO:0007669"/>
    <property type="project" value="UniProtKB-KW"/>
</dbReference>
<comment type="similarity">
    <text evidence="2">Belongs to the asparagine synthetase family.</text>
</comment>
<proteinExistence type="inferred from homology"/>
<dbReference type="InterPro" id="IPR051786">
    <property type="entry name" value="ASN_synthetase/amidase"/>
</dbReference>
<reference evidence="12" key="1">
    <citation type="submission" date="2023-05" db="EMBL/GenBank/DDBJ databases">
        <title>Anaerotaeda fermentans gen. nov., sp. nov., a novel anaerobic planctomycete of the new family within the order Sedimentisphaerales isolated from Taman Peninsula, Russia.</title>
        <authorList>
            <person name="Khomyakova M.A."/>
            <person name="Merkel A.Y."/>
            <person name="Slobodkin A.I."/>
        </authorList>
    </citation>
    <scope>NUCLEOTIDE SEQUENCE</scope>
    <source>
        <strain evidence="12">M17dextr</strain>
    </source>
</reference>
<protein>
    <recommendedName>
        <fullName evidence="3">asparagine synthase (glutamine-hydrolyzing)</fullName>
        <ecNumber evidence="3">6.3.5.4</ecNumber>
    </recommendedName>
</protein>
<dbReference type="InterPro" id="IPR017932">
    <property type="entry name" value="GATase_2_dom"/>
</dbReference>
<dbReference type="RefSeq" id="WP_349244925.1">
    <property type="nucleotide sequence ID" value="NZ_JASCXX010000011.1"/>
</dbReference>
<feature type="site" description="Important for beta-aspartyl-AMP intermediate formation" evidence="10">
    <location>
        <position position="367"/>
    </location>
</feature>
<keyword evidence="13" id="KW-1185">Reference proteome</keyword>
<dbReference type="EC" id="6.3.5.4" evidence="3"/>
<dbReference type="InterPro" id="IPR033738">
    <property type="entry name" value="AsnB_N"/>
</dbReference>
<accession>A0AAW6U0A6</accession>
<keyword evidence="4 9" id="KW-0547">Nucleotide-binding</keyword>
<name>A0AAW6U0A6_9BACT</name>
<gene>
    <name evidence="12" type="primary">asnB</name>
    <name evidence="12" type="ORF">QJ522_10725</name>
</gene>
<evidence type="ECO:0000256" key="7">
    <source>
        <dbReference type="ARBA" id="ARBA00048741"/>
    </source>
</evidence>
<dbReference type="InterPro" id="IPR014729">
    <property type="entry name" value="Rossmann-like_a/b/a_fold"/>
</dbReference>
<evidence type="ECO:0000256" key="6">
    <source>
        <dbReference type="ARBA" id="ARBA00022962"/>
    </source>
</evidence>
<comment type="caution">
    <text evidence="12">The sequence shown here is derived from an EMBL/GenBank/DDBJ whole genome shotgun (WGS) entry which is preliminary data.</text>
</comment>
<evidence type="ECO:0000313" key="12">
    <source>
        <dbReference type="EMBL" id="MDI6449516.1"/>
    </source>
</evidence>
<dbReference type="Gene3D" id="3.40.50.620">
    <property type="entry name" value="HUPs"/>
    <property type="match status" value="1"/>
</dbReference>
<feature type="binding site" evidence="9">
    <location>
        <position position="100"/>
    </location>
    <ligand>
        <name>L-glutamine</name>
        <dbReference type="ChEBI" id="CHEBI:58359"/>
    </ligand>
</feature>
<evidence type="ECO:0000256" key="10">
    <source>
        <dbReference type="PIRSR" id="PIRSR001589-3"/>
    </source>
</evidence>
<evidence type="ECO:0000256" key="3">
    <source>
        <dbReference type="ARBA" id="ARBA00012737"/>
    </source>
</evidence>
<evidence type="ECO:0000259" key="11">
    <source>
        <dbReference type="PROSITE" id="PS51278"/>
    </source>
</evidence>
<dbReference type="InterPro" id="IPR006426">
    <property type="entry name" value="Asn_synth_AEB"/>
</dbReference>
<organism evidence="12 13">
    <name type="scientific">Anaerobaca lacustris</name>
    <dbReference type="NCBI Taxonomy" id="3044600"/>
    <lineage>
        <taxon>Bacteria</taxon>
        <taxon>Pseudomonadati</taxon>
        <taxon>Planctomycetota</taxon>
        <taxon>Phycisphaerae</taxon>
        <taxon>Sedimentisphaerales</taxon>
        <taxon>Anaerobacaceae</taxon>
        <taxon>Anaerobaca</taxon>
    </lineage>
</organism>
<dbReference type="GO" id="GO:0005829">
    <property type="term" value="C:cytosol"/>
    <property type="evidence" value="ECO:0007669"/>
    <property type="project" value="TreeGrafter"/>
</dbReference>
<evidence type="ECO:0000256" key="2">
    <source>
        <dbReference type="ARBA" id="ARBA00005752"/>
    </source>
</evidence>
<dbReference type="CDD" id="cd01991">
    <property type="entry name" value="Asn_synthase_B_C"/>
    <property type="match status" value="1"/>
</dbReference>
<dbReference type="PROSITE" id="PS51278">
    <property type="entry name" value="GATASE_TYPE_2"/>
    <property type="match status" value="1"/>
</dbReference>
<dbReference type="PANTHER" id="PTHR43284">
    <property type="entry name" value="ASPARAGINE SYNTHETASE (GLUTAMINE-HYDROLYZING)"/>
    <property type="match status" value="1"/>
</dbReference>
<dbReference type="PANTHER" id="PTHR43284:SF1">
    <property type="entry name" value="ASPARAGINE SYNTHETASE"/>
    <property type="match status" value="1"/>
</dbReference>
<evidence type="ECO:0000256" key="8">
    <source>
        <dbReference type="PIRSR" id="PIRSR001589-1"/>
    </source>
</evidence>
<dbReference type="NCBIfam" id="TIGR01536">
    <property type="entry name" value="asn_synth_AEB"/>
    <property type="match status" value="1"/>
</dbReference>
<comment type="pathway">
    <text evidence="1">Amino-acid biosynthesis; L-asparagine biosynthesis; L-asparagine from L-aspartate (L-Gln route): step 1/1.</text>
</comment>
<evidence type="ECO:0000256" key="1">
    <source>
        <dbReference type="ARBA" id="ARBA00005187"/>
    </source>
</evidence>
<dbReference type="SUPFAM" id="SSF52402">
    <property type="entry name" value="Adenine nucleotide alpha hydrolases-like"/>
    <property type="match status" value="1"/>
</dbReference>
<feature type="active site" description="For GATase activity" evidence="8">
    <location>
        <position position="2"/>
    </location>
</feature>
<dbReference type="AlphaFoldDB" id="A0AAW6U0A6"/>
<feature type="domain" description="Glutamine amidotransferase type-2" evidence="11">
    <location>
        <begin position="2"/>
        <end position="213"/>
    </location>
</feature>
<comment type="catalytic activity">
    <reaction evidence="7">
        <text>L-aspartate + L-glutamine + ATP + H2O = L-asparagine + L-glutamate + AMP + diphosphate + H(+)</text>
        <dbReference type="Rhea" id="RHEA:12228"/>
        <dbReference type="ChEBI" id="CHEBI:15377"/>
        <dbReference type="ChEBI" id="CHEBI:15378"/>
        <dbReference type="ChEBI" id="CHEBI:29985"/>
        <dbReference type="ChEBI" id="CHEBI:29991"/>
        <dbReference type="ChEBI" id="CHEBI:30616"/>
        <dbReference type="ChEBI" id="CHEBI:33019"/>
        <dbReference type="ChEBI" id="CHEBI:58048"/>
        <dbReference type="ChEBI" id="CHEBI:58359"/>
        <dbReference type="ChEBI" id="CHEBI:456215"/>
        <dbReference type="EC" id="6.3.5.4"/>
    </reaction>
</comment>
<keyword evidence="8" id="KW-0061">Asparagine biosynthesis</keyword>
<dbReference type="SUPFAM" id="SSF56235">
    <property type="entry name" value="N-terminal nucleophile aminohydrolases (Ntn hydrolases)"/>
    <property type="match status" value="1"/>
</dbReference>
<dbReference type="Proteomes" id="UP001431776">
    <property type="component" value="Unassembled WGS sequence"/>
</dbReference>
<sequence length="681" mass="76270">MCGIVGICNLGSARDIGVETLSRMMGAIRHRGPDETGLYVDDWTGLGHVRLSIIDLAGGGQPIHNEDQTLWIVYNGEIFNYPELKESLERQGHRFYTTSDTEVLLHLYEQEGPACLDRLNGQFAFAVWDSRRRELFLARDRVGIRPLHYTVHDGRLIFASEVKAIFAVPQVPRRMDPEALDQVFTFWTVLPGRTAFEGICELPPGHYMKVSKGSITTHRYWDIPICPRLDQIDRPADEIAEMVGDLLVDAVRLRLRADVPVGCYLSGGLDSSGIAALTARRFNADLSTFGIRFDREAFDEGSHQQMMAAFLGTHHREMQASAEGIGASFAEMLWHGEKPILRTAPVPLLMLSKVVRDSGLKVVLTGEGADEVFGGYNIFKEAKVRRFWARQPASGARSALIGQLYGYVFRDQRSKSFLTSFFGAGLDQVHDPLFSHMVRWRNTSRIKTFFSAELRSAADSGDPYEPVRASLPDEFHRLDAVAKAQYLEMKLFLSNYLLSSQGDRVAMAHSVEIRLPFLDYRVIELMSRVPSRWKILGLNEKHILKKALAPSLPKEIWSRRKQPYRAPIVDCLLSGSGGDCTREMLGRQAIDAAGLFDAAKVDRLLNKMQTVGSPSEVDSMALAGVLSAQIVHRQFVERFSAESISPVRVDLTFDRRGGRATIQEIDRDPMPRVVVSSGSDR</sequence>
<dbReference type="Pfam" id="PF13537">
    <property type="entry name" value="GATase_7"/>
    <property type="match status" value="1"/>
</dbReference>
<dbReference type="CDD" id="cd00712">
    <property type="entry name" value="AsnB"/>
    <property type="match status" value="1"/>
</dbReference>
<dbReference type="Pfam" id="PF00733">
    <property type="entry name" value="Asn_synthase"/>
    <property type="match status" value="1"/>
</dbReference>
<dbReference type="Gene3D" id="3.60.20.10">
    <property type="entry name" value="Glutamine Phosphoribosylpyrophosphate, subunit 1, domain 1"/>
    <property type="match status" value="1"/>
</dbReference>
<dbReference type="GO" id="GO:0004066">
    <property type="term" value="F:asparagine synthase (glutamine-hydrolyzing) activity"/>
    <property type="evidence" value="ECO:0007669"/>
    <property type="project" value="UniProtKB-EC"/>
</dbReference>
<evidence type="ECO:0000256" key="5">
    <source>
        <dbReference type="ARBA" id="ARBA00022840"/>
    </source>
</evidence>
<dbReference type="GO" id="GO:0006529">
    <property type="term" value="P:asparagine biosynthetic process"/>
    <property type="evidence" value="ECO:0007669"/>
    <property type="project" value="UniProtKB-KW"/>
</dbReference>
<keyword evidence="5 9" id="KW-0067">ATP-binding</keyword>
<keyword evidence="12" id="KW-0436">Ligase</keyword>
<dbReference type="InterPro" id="IPR001962">
    <property type="entry name" value="Asn_synthase"/>
</dbReference>